<accession>A0A1C3NZB8</accession>
<name>A0A1C3NZB8_9ACTN</name>
<dbReference type="AlphaFoldDB" id="A0A1C3NZB8"/>
<proteinExistence type="predicted"/>
<sequence length="79" mass="8655">MACRLLSEVKARSKKGSEVICRIVSGPGMDSLHRITSAVPSSLKHPGYLDADHLARKGVINPRLNSRAVEYFRPARADP</sequence>
<protein>
    <submittedName>
        <fullName evidence="1">Uncharacterized protein</fullName>
    </submittedName>
</protein>
<evidence type="ECO:0000313" key="1">
    <source>
        <dbReference type="EMBL" id="SBW22880.1"/>
    </source>
</evidence>
<organism evidence="1 2">
    <name type="scientific">Candidatus Protofrankia californiensis</name>
    <dbReference type="NCBI Taxonomy" id="1839754"/>
    <lineage>
        <taxon>Bacteria</taxon>
        <taxon>Bacillati</taxon>
        <taxon>Actinomycetota</taxon>
        <taxon>Actinomycetes</taxon>
        <taxon>Frankiales</taxon>
        <taxon>Frankiaceae</taxon>
        <taxon>Protofrankia</taxon>
    </lineage>
</organism>
<reference evidence="2" key="1">
    <citation type="submission" date="2016-02" db="EMBL/GenBank/DDBJ databases">
        <authorList>
            <person name="Wibberg D."/>
        </authorList>
    </citation>
    <scope>NUCLEOTIDE SEQUENCE [LARGE SCALE GENOMIC DNA]</scope>
</reference>
<evidence type="ECO:0000313" key="2">
    <source>
        <dbReference type="Proteomes" id="UP000199013"/>
    </source>
</evidence>
<gene>
    <name evidence="1" type="ORF">FDG2_3258</name>
</gene>
<keyword evidence="2" id="KW-1185">Reference proteome</keyword>
<dbReference type="Proteomes" id="UP000199013">
    <property type="component" value="Unassembled WGS sequence"/>
</dbReference>
<dbReference type="EMBL" id="FLUV01001370">
    <property type="protein sequence ID" value="SBW22880.1"/>
    <property type="molecule type" value="Genomic_DNA"/>
</dbReference>